<evidence type="ECO:0000313" key="4">
    <source>
        <dbReference type="Proteomes" id="UP000036426"/>
    </source>
</evidence>
<evidence type="ECO:0000256" key="2">
    <source>
        <dbReference type="SAM" id="SignalP"/>
    </source>
</evidence>
<dbReference type="EMBL" id="LDOV01000010">
    <property type="protein sequence ID" value="KLV01793.1"/>
    <property type="molecule type" value="Genomic_DNA"/>
</dbReference>
<dbReference type="PATRIC" id="fig|754436.4.peg.1072"/>
<dbReference type="OrthoDB" id="5904314at2"/>
<sequence>MSNSSNRLHPASRAMLVGAILGGSASAATQWKAHQQGDIDTNQLVGKVARDSMKAGIVSGATTYVADKMAGRPVLSMLTILTAGAAGLYLYESMTEKEHHE</sequence>
<keyword evidence="4" id="KW-1185">Reference proteome</keyword>
<name>A0A0J1GPW6_9GAMM</name>
<feature type="signal peptide" evidence="2">
    <location>
        <begin position="1"/>
        <end position="27"/>
    </location>
</feature>
<dbReference type="InterPro" id="IPR058956">
    <property type="entry name" value="MamC"/>
</dbReference>
<keyword evidence="1" id="KW-0472">Membrane</keyword>
<reference evidence="3 4" key="1">
    <citation type="submission" date="2015-05" db="EMBL/GenBank/DDBJ databases">
        <title>Photobacterium galathea sp. nov.</title>
        <authorList>
            <person name="Machado H."/>
            <person name="Gram L."/>
        </authorList>
    </citation>
    <scope>NUCLEOTIDE SEQUENCE [LARGE SCALE GENOMIC DNA]</scope>
    <source>
        <strain evidence="3 4">DSM 25995</strain>
    </source>
</reference>
<keyword evidence="1" id="KW-0812">Transmembrane</keyword>
<evidence type="ECO:0000313" key="3">
    <source>
        <dbReference type="EMBL" id="KLV01793.1"/>
    </source>
</evidence>
<keyword evidence="2" id="KW-0732">Signal</keyword>
<dbReference type="AlphaFoldDB" id="A0A0J1GPW6"/>
<accession>A0A0J1GPW6</accession>
<dbReference type="RefSeq" id="WP_047873245.1">
    <property type="nucleotide sequence ID" value="NZ_BMYC01000001.1"/>
</dbReference>
<organism evidence="3 4">
    <name type="scientific">Photobacterium aphoticum</name>
    <dbReference type="NCBI Taxonomy" id="754436"/>
    <lineage>
        <taxon>Bacteria</taxon>
        <taxon>Pseudomonadati</taxon>
        <taxon>Pseudomonadota</taxon>
        <taxon>Gammaproteobacteria</taxon>
        <taxon>Vibrionales</taxon>
        <taxon>Vibrionaceae</taxon>
        <taxon>Photobacterium</taxon>
    </lineage>
</organism>
<gene>
    <name evidence="3" type="ORF">ABT58_05040</name>
</gene>
<proteinExistence type="predicted"/>
<protein>
    <submittedName>
        <fullName evidence="3">Uncharacterized protein</fullName>
    </submittedName>
</protein>
<keyword evidence="1" id="KW-1133">Transmembrane helix</keyword>
<dbReference type="Proteomes" id="UP000036426">
    <property type="component" value="Unassembled WGS sequence"/>
</dbReference>
<evidence type="ECO:0000256" key="1">
    <source>
        <dbReference type="SAM" id="Phobius"/>
    </source>
</evidence>
<feature type="transmembrane region" description="Helical" evidence="1">
    <location>
        <begin position="74"/>
        <end position="91"/>
    </location>
</feature>
<feature type="chain" id="PRO_5005251841" evidence="2">
    <location>
        <begin position="28"/>
        <end position="101"/>
    </location>
</feature>
<dbReference type="Pfam" id="PF26373">
    <property type="entry name" value="MamC"/>
    <property type="match status" value="1"/>
</dbReference>
<comment type="caution">
    <text evidence="3">The sequence shown here is derived from an EMBL/GenBank/DDBJ whole genome shotgun (WGS) entry which is preliminary data.</text>
</comment>